<dbReference type="Proteomes" id="UP000678679">
    <property type="component" value="Chromosome 2"/>
</dbReference>
<keyword evidence="3" id="KW-1185">Reference proteome</keyword>
<dbReference type="KEGG" id="fya:KMW28_26215"/>
<name>A0AAX1NA03_9BACT</name>
<organism evidence="2 3">
    <name type="scientific">Flammeovirga yaeyamensis</name>
    <dbReference type="NCBI Taxonomy" id="367791"/>
    <lineage>
        <taxon>Bacteria</taxon>
        <taxon>Pseudomonadati</taxon>
        <taxon>Bacteroidota</taxon>
        <taxon>Cytophagia</taxon>
        <taxon>Cytophagales</taxon>
        <taxon>Flammeovirgaceae</taxon>
        <taxon>Flammeovirga</taxon>
    </lineage>
</organism>
<dbReference type="EMBL" id="CP076133">
    <property type="protein sequence ID" value="QWG04393.1"/>
    <property type="molecule type" value="Genomic_DNA"/>
</dbReference>
<keyword evidence="1" id="KW-0732">Signal</keyword>
<feature type="signal peptide" evidence="1">
    <location>
        <begin position="1"/>
        <end position="21"/>
    </location>
</feature>
<feature type="chain" id="PRO_5043567282" description="Outer membrane protein beta-barrel domain-containing protein" evidence="1">
    <location>
        <begin position="22"/>
        <end position="276"/>
    </location>
</feature>
<proteinExistence type="predicted"/>
<evidence type="ECO:0008006" key="4">
    <source>
        <dbReference type="Google" id="ProtNLM"/>
    </source>
</evidence>
<protein>
    <recommendedName>
        <fullName evidence="4">Outer membrane protein beta-barrel domain-containing protein</fullName>
    </recommendedName>
</protein>
<evidence type="ECO:0000313" key="2">
    <source>
        <dbReference type="EMBL" id="QWG04393.1"/>
    </source>
</evidence>
<reference evidence="2 3" key="1">
    <citation type="submission" date="2021-05" db="EMBL/GenBank/DDBJ databases">
        <title>Comparative genomic studies on the polysaccharide-degrading batcterial strains of the Flammeovirga genus.</title>
        <authorList>
            <person name="Zewei F."/>
            <person name="Zheng Z."/>
            <person name="Yu L."/>
            <person name="Ruyue G."/>
            <person name="Yanhong M."/>
            <person name="Yuanyuan C."/>
            <person name="Jingyan G."/>
            <person name="Wenjun H."/>
        </authorList>
    </citation>
    <scope>NUCLEOTIDE SEQUENCE [LARGE SCALE GENOMIC DNA]</scope>
    <source>
        <strain evidence="2 3">NBRC:100898</strain>
    </source>
</reference>
<dbReference type="RefSeq" id="WP_169663855.1">
    <property type="nucleotide sequence ID" value="NZ_CP076133.1"/>
</dbReference>
<evidence type="ECO:0000256" key="1">
    <source>
        <dbReference type="SAM" id="SignalP"/>
    </source>
</evidence>
<sequence length="276" mass="32459">MKTSILLSIITLLFISHHNYAQDIIVLKDGRKLKGKSSINSDSTYSITVDKSGKSITFNYKEKDLYYLKQKGQKPQLFDVENQKVKSKPLLTTGIGFSFNNINIDNKISDSGDFYLTFHTYYHFSPHFQLGFELNSEFFRSTLVRGRYFFGKDRRLQLFTSLGIGFYSYNKNTEKFLDIFYHLNEISNNFGISPEIGVDIKNWFQISIAYDYVNIKNSNLYHRDLKVAGRELYYSTNNLYVDESGNKDNKLQKMTNLKLKFLFNIDYGRKWYKKKQ</sequence>
<gene>
    <name evidence="2" type="ORF">KMW28_26215</name>
</gene>
<accession>A0AAX1NA03</accession>
<dbReference type="AlphaFoldDB" id="A0AAX1NA03"/>
<evidence type="ECO:0000313" key="3">
    <source>
        <dbReference type="Proteomes" id="UP000678679"/>
    </source>
</evidence>